<evidence type="ECO:0000256" key="1">
    <source>
        <dbReference type="SAM" id="SignalP"/>
    </source>
</evidence>
<evidence type="ECO:0008006" key="4">
    <source>
        <dbReference type="Google" id="ProtNLM"/>
    </source>
</evidence>
<proteinExistence type="predicted"/>
<organism evidence="2 3">
    <name type="scientific">Aliarcobacter butzleri L355</name>
    <dbReference type="NCBI Taxonomy" id="1447263"/>
    <lineage>
        <taxon>Bacteria</taxon>
        <taxon>Pseudomonadati</taxon>
        <taxon>Campylobacterota</taxon>
        <taxon>Epsilonproteobacteria</taxon>
        <taxon>Campylobacterales</taxon>
        <taxon>Arcobacteraceae</taxon>
        <taxon>Aliarcobacter</taxon>
    </lineage>
</organism>
<feature type="chain" id="PRO_5002578510" description="Lipoprotein" evidence="1">
    <location>
        <begin position="22"/>
        <end position="301"/>
    </location>
</feature>
<name>A0A0G9KR21_9BACT</name>
<keyword evidence="1" id="KW-0732">Signal</keyword>
<dbReference type="PROSITE" id="PS51257">
    <property type="entry name" value="PROKAR_LIPOPROTEIN"/>
    <property type="match status" value="1"/>
</dbReference>
<gene>
    <name evidence="2" type="ORF">AF80_10320</name>
</gene>
<evidence type="ECO:0000313" key="2">
    <source>
        <dbReference type="EMBL" id="KLE08180.1"/>
    </source>
</evidence>
<reference evidence="2 3" key="1">
    <citation type="submission" date="2014-01" db="EMBL/GenBank/DDBJ databases">
        <title>Development of a Comparative Genomic Fingerprinting Assay for High Resolution Genotyping of Arcobacter butzleri.</title>
        <authorList>
            <person name="Webb A.L."/>
            <person name="Inglis G.D."/>
            <person name="Kruczkiewicz P."/>
            <person name="Selinger L.B."/>
            <person name="Taboada E.N."/>
        </authorList>
    </citation>
    <scope>NUCLEOTIDE SEQUENCE [LARGE SCALE GENOMIC DNA]</scope>
    <source>
        <strain evidence="2 3">L355</strain>
    </source>
</reference>
<evidence type="ECO:0000313" key="3">
    <source>
        <dbReference type="Proteomes" id="UP000035154"/>
    </source>
</evidence>
<feature type="signal peptide" evidence="1">
    <location>
        <begin position="1"/>
        <end position="21"/>
    </location>
</feature>
<sequence>MMKKYILAAITIIFLGGCQQALDELNKSLVQVQQNINSNFSQNTVNFNIKKVSDEELSQRFENYKTIRTKFFKKFLVKIDSTEEDFTIRFNNKEKLVNERNEIYKFLISEIDYFYDYAIKYENFKYIDREFSKTNYNNNIKYGITPSGSFGDSDLDSKYFGYYMNNGRILGYEIDTIDKYENYLAFAKLTQKDNAIFQKRLQDNKIAKEKQIQQENKERVKVKSACEGWLKKAKKDVYSLGVGDYVVNMAREEAGGTYLIRAIEKNTFLLYAYIYGQFYGQKSDYIPESALKTAPSIYCYK</sequence>
<accession>A0A0G9KR21</accession>
<protein>
    <recommendedName>
        <fullName evidence="4">Lipoprotein</fullName>
    </recommendedName>
</protein>
<dbReference type="Proteomes" id="UP000035154">
    <property type="component" value="Unassembled WGS sequence"/>
</dbReference>
<dbReference type="EMBL" id="JAIW01000063">
    <property type="protein sequence ID" value="KLE08180.1"/>
    <property type="molecule type" value="Genomic_DNA"/>
</dbReference>
<dbReference type="AlphaFoldDB" id="A0A0G9KR21"/>
<comment type="caution">
    <text evidence="2">The sequence shown here is derived from an EMBL/GenBank/DDBJ whole genome shotgun (WGS) entry which is preliminary data.</text>
</comment>
<dbReference type="PATRIC" id="fig|1447263.3.peg.2013"/>